<dbReference type="Pfam" id="PF01618">
    <property type="entry name" value="MotA_ExbB"/>
    <property type="match status" value="1"/>
</dbReference>
<organism evidence="16 17">
    <name type="scientific">Paraburkholderia saeva</name>
    <dbReference type="NCBI Taxonomy" id="2777537"/>
    <lineage>
        <taxon>Bacteria</taxon>
        <taxon>Pseudomonadati</taxon>
        <taxon>Pseudomonadota</taxon>
        <taxon>Betaproteobacteria</taxon>
        <taxon>Burkholderiales</taxon>
        <taxon>Burkholderiaceae</taxon>
        <taxon>Paraburkholderia</taxon>
    </lineage>
</organism>
<keyword evidence="8 12" id="KW-0653">Protein transport</keyword>
<comment type="subcellular location">
    <subcellularLocation>
        <location evidence="1">Cell inner membrane</location>
        <topology evidence="1">Multi-pass membrane protein</topology>
    </subcellularLocation>
    <subcellularLocation>
        <location evidence="12">Membrane</location>
        <topology evidence="12">Multi-pass membrane protein</topology>
    </subcellularLocation>
</comment>
<evidence type="ECO:0000256" key="7">
    <source>
        <dbReference type="ARBA" id="ARBA00022692"/>
    </source>
</evidence>
<comment type="similarity">
    <text evidence="12">Belongs to the exbB/tolQ family.</text>
</comment>
<gene>
    <name evidence="16" type="primary">tolQ_4</name>
    <name evidence="16" type="ORF">LMG31841_05283</name>
</gene>
<feature type="transmembrane region" description="Helical" evidence="14">
    <location>
        <begin position="178"/>
        <end position="198"/>
    </location>
</feature>
<protein>
    <recommendedName>
        <fullName evidence="3">Biopolymer transport protein ExbB</fullName>
    </recommendedName>
</protein>
<keyword evidence="9 14" id="KW-1133">Transmembrane helix</keyword>
<dbReference type="GO" id="GO:0005886">
    <property type="term" value="C:plasma membrane"/>
    <property type="evidence" value="ECO:0007669"/>
    <property type="project" value="UniProtKB-SubCell"/>
</dbReference>
<evidence type="ECO:0000256" key="2">
    <source>
        <dbReference type="ARBA" id="ARBA00011471"/>
    </source>
</evidence>
<keyword evidence="4 12" id="KW-0813">Transport</keyword>
<reference evidence="16" key="1">
    <citation type="submission" date="2021-04" db="EMBL/GenBank/DDBJ databases">
        <authorList>
            <person name="Vanwijnsberghe S."/>
        </authorList>
    </citation>
    <scope>NUCLEOTIDE SEQUENCE</scope>
    <source>
        <strain evidence="16">LMG 31841</strain>
    </source>
</reference>
<dbReference type="AlphaFoldDB" id="A0A9N8S2A7"/>
<feature type="transmembrane region" description="Helical" evidence="14">
    <location>
        <begin position="142"/>
        <end position="163"/>
    </location>
</feature>
<feature type="domain" description="MotA/TolQ/ExbB proton channel" evidence="15">
    <location>
        <begin position="107"/>
        <end position="208"/>
    </location>
</feature>
<evidence type="ECO:0000256" key="4">
    <source>
        <dbReference type="ARBA" id="ARBA00022448"/>
    </source>
</evidence>
<evidence type="ECO:0000256" key="1">
    <source>
        <dbReference type="ARBA" id="ARBA00004429"/>
    </source>
</evidence>
<feature type="transmembrane region" description="Helical" evidence="14">
    <location>
        <begin position="20"/>
        <end position="40"/>
    </location>
</feature>
<keyword evidence="10 14" id="KW-0472">Membrane</keyword>
<dbReference type="RefSeq" id="WP_228883419.1">
    <property type="nucleotide sequence ID" value="NZ_CAJQYX010000002.1"/>
</dbReference>
<proteinExistence type="inferred from homology"/>
<evidence type="ECO:0000256" key="5">
    <source>
        <dbReference type="ARBA" id="ARBA00022475"/>
    </source>
</evidence>
<keyword evidence="6" id="KW-0997">Cell inner membrane</keyword>
<evidence type="ECO:0000256" key="8">
    <source>
        <dbReference type="ARBA" id="ARBA00022927"/>
    </source>
</evidence>
<evidence type="ECO:0000313" key="16">
    <source>
        <dbReference type="EMBL" id="CAG4923423.1"/>
    </source>
</evidence>
<dbReference type="Proteomes" id="UP000789704">
    <property type="component" value="Unassembled WGS sequence"/>
</dbReference>
<evidence type="ECO:0000259" key="15">
    <source>
        <dbReference type="Pfam" id="PF01618"/>
    </source>
</evidence>
<comment type="function">
    <text evidence="11">Involved in the TonB-dependent energy-dependent transport of various receptor-bound substrates. Protects ExbD from proteolytic degradation and functionally stabilizes TonB.</text>
</comment>
<evidence type="ECO:0000256" key="6">
    <source>
        <dbReference type="ARBA" id="ARBA00022519"/>
    </source>
</evidence>
<sequence>MQHYGMENVWEQGDVVTRGIVLALIVLALLSWTVIALKLWDVVRVRRMTRDAERLFWHSDSFHEGLEKLGDEASPSSSNPFAALALTGHEAADHHRTLIHLHGRLNMSDWIARCLGETVDETASDLQRGLAMLASIGSTGPFVGLFGTVWGIYHALLAIGVAGEARVDQVAGPIGESLIMTACGLFVAIPAVLGYNALTRANAAILTSLNRFSHALHAYFVTGSLASPGTTMGPQVTPDDAPPVQADDSELGLQ</sequence>
<keyword evidence="7 14" id="KW-0812">Transmembrane</keyword>
<evidence type="ECO:0000256" key="14">
    <source>
        <dbReference type="SAM" id="Phobius"/>
    </source>
</evidence>
<feature type="region of interest" description="Disordered" evidence="13">
    <location>
        <begin position="231"/>
        <end position="254"/>
    </location>
</feature>
<evidence type="ECO:0000313" key="17">
    <source>
        <dbReference type="Proteomes" id="UP000789704"/>
    </source>
</evidence>
<keyword evidence="5" id="KW-1003">Cell membrane</keyword>
<evidence type="ECO:0000256" key="12">
    <source>
        <dbReference type="RuleBase" id="RU004057"/>
    </source>
</evidence>
<dbReference type="PANTHER" id="PTHR30625:SF14">
    <property type="entry name" value="BIOPOLYMER TRANSPORT PROTEIN EXBB"/>
    <property type="match status" value="1"/>
</dbReference>
<evidence type="ECO:0000256" key="10">
    <source>
        <dbReference type="ARBA" id="ARBA00023136"/>
    </source>
</evidence>
<comment type="subunit">
    <text evidence="2">The accessory proteins ExbB and ExbD seem to form a complex with TonB.</text>
</comment>
<dbReference type="GO" id="GO:0017038">
    <property type="term" value="P:protein import"/>
    <property type="evidence" value="ECO:0007669"/>
    <property type="project" value="TreeGrafter"/>
</dbReference>
<evidence type="ECO:0000256" key="9">
    <source>
        <dbReference type="ARBA" id="ARBA00022989"/>
    </source>
</evidence>
<accession>A0A9N8S2A7</accession>
<name>A0A9N8S2A7_9BURK</name>
<dbReference type="EMBL" id="CAJQZC010000014">
    <property type="protein sequence ID" value="CAG4923423.1"/>
    <property type="molecule type" value="Genomic_DNA"/>
</dbReference>
<evidence type="ECO:0000256" key="3">
    <source>
        <dbReference type="ARBA" id="ARBA00022093"/>
    </source>
</evidence>
<evidence type="ECO:0000256" key="13">
    <source>
        <dbReference type="SAM" id="MobiDB-lite"/>
    </source>
</evidence>
<comment type="caution">
    <text evidence="16">The sequence shown here is derived from an EMBL/GenBank/DDBJ whole genome shotgun (WGS) entry which is preliminary data.</text>
</comment>
<dbReference type="InterPro" id="IPR002898">
    <property type="entry name" value="MotA_ExbB_proton_chnl"/>
</dbReference>
<keyword evidence="17" id="KW-1185">Reference proteome</keyword>
<dbReference type="PANTHER" id="PTHR30625">
    <property type="entry name" value="PROTEIN TOLQ"/>
    <property type="match status" value="1"/>
</dbReference>
<evidence type="ECO:0000256" key="11">
    <source>
        <dbReference type="ARBA" id="ARBA00024816"/>
    </source>
</evidence>
<dbReference type="InterPro" id="IPR050790">
    <property type="entry name" value="ExbB/TolQ_transport"/>
</dbReference>